<dbReference type="GO" id="GO:0000271">
    <property type="term" value="P:polysaccharide biosynthetic process"/>
    <property type="evidence" value="ECO:0007669"/>
    <property type="project" value="TreeGrafter"/>
</dbReference>
<keyword evidence="1" id="KW-0812">Transmembrane</keyword>
<feature type="transmembrane region" description="Helical" evidence="1">
    <location>
        <begin position="67"/>
        <end position="86"/>
    </location>
</feature>
<dbReference type="EMBL" id="RFLX01000002">
    <property type="protein sequence ID" value="RMI26307.1"/>
    <property type="molecule type" value="Genomic_DNA"/>
</dbReference>
<dbReference type="PANTHER" id="PTHR23028">
    <property type="entry name" value="ACETYLTRANSFERASE"/>
    <property type="match status" value="1"/>
</dbReference>
<evidence type="ECO:0000313" key="3">
    <source>
        <dbReference type="EMBL" id="RKK03016.1"/>
    </source>
</evidence>
<keyword evidence="5" id="KW-1185">Reference proteome</keyword>
<name>A0A3A9JHC1_9PROT</name>
<dbReference type="GO" id="GO:0016747">
    <property type="term" value="F:acyltransferase activity, transferring groups other than amino-acyl groups"/>
    <property type="evidence" value="ECO:0007669"/>
    <property type="project" value="InterPro"/>
</dbReference>
<proteinExistence type="predicted"/>
<dbReference type="AlphaFoldDB" id="A0A3A9JHC1"/>
<evidence type="ECO:0000313" key="6">
    <source>
        <dbReference type="Proteomes" id="UP000278036"/>
    </source>
</evidence>
<feature type="transmembrane region" description="Helical" evidence="1">
    <location>
        <begin position="145"/>
        <end position="170"/>
    </location>
</feature>
<keyword evidence="1" id="KW-1133">Transmembrane helix</keyword>
<dbReference type="Proteomes" id="UP000278036">
    <property type="component" value="Unassembled WGS sequence"/>
</dbReference>
<evidence type="ECO:0000313" key="4">
    <source>
        <dbReference type="EMBL" id="RMI26307.1"/>
    </source>
</evidence>
<accession>A0A3A9JHC1</accession>
<dbReference type="InterPro" id="IPR050879">
    <property type="entry name" value="Acyltransferase_3"/>
</dbReference>
<dbReference type="InterPro" id="IPR002656">
    <property type="entry name" value="Acyl_transf_3_dom"/>
</dbReference>
<reference evidence="3 6" key="1">
    <citation type="submission" date="2018-09" db="EMBL/GenBank/DDBJ databases">
        <title>Roseomonas sp. nov., isolated from feces of Tibetan antelopes in the Qinghai-Tibet plateau, China.</title>
        <authorList>
            <person name="Tian Z."/>
        </authorList>
    </citation>
    <scope>NUCLEOTIDE SEQUENCE [LARGE SCALE GENOMIC DNA]</scope>
    <source>
        <strain evidence="4 5">Z23</strain>
        <strain evidence="3 6">Z24</strain>
    </source>
</reference>
<keyword evidence="3" id="KW-0808">Transferase</keyword>
<dbReference type="EMBL" id="RAQU01000110">
    <property type="protein sequence ID" value="RKK03016.1"/>
    <property type="molecule type" value="Genomic_DNA"/>
</dbReference>
<dbReference type="InParanoid" id="A0A3A9JHC1"/>
<gene>
    <name evidence="3" type="ORF">D6Z83_16750</name>
    <name evidence="4" type="ORF">EBE87_03195</name>
</gene>
<feature type="domain" description="Acyltransferase 3" evidence="2">
    <location>
        <begin position="11"/>
        <end position="350"/>
    </location>
</feature>
<organism evidence="3 6">
    <name type="scientific">Teichococcus wenyumeiae</name>
    <dbReference type="NCBI Taxonomy" id="2478470"/>
    <lineage>
        <taxon>Bacteria</taxon>
        <taxon>Pseudomonadati</taxon>
        <taxon>Pseudomonadota</taxon>
        <taxon>Alphaproteobacteria</taxon>
        <taxon>Acetobacterales</taxon>
        <taxon>Roseomonadaceae</taxon>
        <taxon>Roseomonas</taxon>
    </lineage>
</organism>
<dbReference type="OrthoDB" id="505919at2"/>
<feature type="transmembrane region" description="Helical" evidence="1">
    <location>
        <begin position="239"/>
        <end position="259"/>
    </location>
</feature>
<comment type="caution">
    <text evidence="3">The sequence shown here is derived from an EMBL/GenBank/DDBJ whole genome shotgun (WGS) entry which is preliminary data.</text>
</comment>
<dbReference type="PANTHER" id="PTHR23028:SF131">
    <property type="entry name" value="BLR2367 PROTEIN"/>
    <property type="match status" value="1"/>
</dbReference>
<evidence type="ECO:0000313" key="5">
    <source>
        <dbReference type="Proteomes" id="UP000274097"/>
    </source>
</evidence>
<feature type="transmembrane region" description="Helical" evidence="1">
    <location>
        <begin position="182"/>
        <end position="204"/>
    </location>
</feature>
<feature type="transmembrane region" description="Helical" evidence="1">
    <location>
        <begin position="210"/>
        <end position="232"/>
    </location>
</feature>
<dbReference type="RefSeq" id="WP_120639424.1">
    <property type="nucleotide sequence ID" value="NZ_RAQU01000110.1"/>
</dbReference>
<keyword evidence="1" id="KW-0472">Membrane</keyword>
<keyword evidence="3" id="KW-0012">Acyltransferase</keyword>
<feature type="transmembrane region" description="Helical" evidence="1">
    <location>
        <begin position="304"/>
        <end position="324"/>
    </location>
</feature>
<dbReference type="Proteomes" id="UP000274097">
    <property type="component" value="Unassembled WGS sequence"/>
</dbReference>
<feature type="transmembrane region" description="Helical" evidence="1">
    <location>
        <begin position="15"/>
        <end position="34"/>
    </location>
</feature>
<dbReference type="GO" id="GO:0016020">
    <property type="term" value="C:membrane"/>
    <property type="evidence" value="ECO:0007669"/>
    <property type="project" value="TreeGrafter"/>
</dbReference>
<feature type="transmembrane region" description="Helical" evidence="1">
    <location>
        <begin position="330"/>
        <end position="349"/>
    </location>
</feature>
<feature type="transmembrane region" description="Helical" evidence="1">
    <location>
        <begin position="106"/>
        <end position="125"/>
    </location>
</feature>
<sequence>MQESAGGKVIFADQLRGIAALLVVLSHLVGVYWLEPEVVGIVTGAPWDILPRPPAATMLELLPFNPGPLGVALFFLISGFVIPFSFRHHDRRSFLLARALRIYPTYLAALFLGLAVRAASCAYWGQPTGVHPLAVLANALLLHDLVGIGNLDLVNWTLVIELKFYLLFAFAQPLLLRWRHGFVLGLAVVALGINLLAALAMPLLPGRAGFAVAGLAQEAMFLPFMLLGTLFFLRMQGRLGWMALLGSSALGMALFLLSWKYGPRGGTYDSAALSYAWGLAIFTLCFLARGWVAPVAVLHHLASISYPLYLVHSILGFVLLRLLMLRFGLGYGPALVLALLAALVLAWALHHLVERRSIAWGKALGRAPGAARAPQPVSPA</sequence>
<evidence type="ECO:0000259" key="2">
    <source>
        <dbReference type="Pfam" id="PF01757"/>
    </source>
</evidence>
<evidence type="ECO:0000256" key="1">
    <source>
        <dbReference type="SAM" id="Phobius"/>
    </source>
</evidence>
<feature type="transmembrane region" description="Helical" evidence="1">
    <location>
        <begin position="271"/>
        <end position="292"/>
    </location>
</feature>
<dbReference type="Pfam" id="PF01757">
    <property type="entry name" value="Acyl_transf_3"/>
    <property type="match status" value="1"/>
</dbReference>
<protein>
    <submittedName>
        <fullName evidence="3">Acyltransferase</fullName>
    </submittedName>
</protein>